<keyword evidence="6" id="KW-0862">Zinc</keyword>
<feature type="compositionally biased region" description="Low complexity" evidence="8">
    <location>
        <begin position="84"/>
        <end position="94"/>
    </location>
</feature>
<dbReference type="Gene3D" id="4.10.1000.40">
    <property type="match status" value="1"/>
</dbReference>
<dbReference type="OrthoDB" id="438553at2759"/>
<dbReference type="GO" id="GO:0005737">
    <property type="term" value="C:cytoplasm"/>
    <property type="evidence" value="ECO:0007669"/>
    <property type="project" value="TreeGrafter"/>
</dbReference>
<proteinExistence type="inferred from homology"/>
<evidence type="ECO:0000313" key="10">
    <source>
        <dbReference type="Proteomes" id="UP000077266"/>
    </source>
</evidence>
<dbReference type="EMBL" id="KV425925">
    <property type="protein sequence ID" value="KZV97833.1"/>
    <property type="molecule type" value="Genomic_DNA"/>
</dbReference>
<evidence type="ECO:0000256" key="6">
    <source>
        <dbReference type="ARBA" id="ARBA00022833"/>
    </source>
</evidence>
<protein>
    <recommendedName>
        <fullName evidence="11">C3H1-type domain-containing protein</fullName>
    </recommendedName>
</protein>
<dbReference type="STRING" id="1314781.A0A165LH34"/>
<feature type="compositionally biased region" description="Low complexity" evidence="8">
    <location>
        <begin position="328"/>
        <end position="337"/>
    </location>
</feature>
<feature type="region of interest" description="Disordered" evidence="8">
    <location>
        <begin position="81"/>
        <end position="103"/>
    </location>
</feature>
<keyword evidence="10" id="KW-1185">Reference proteome</keyword>
<dbReference type="Pfam" id="PF14608">
    <property type="entry name" value="zf-CCCH_2"/>
    <property type="match status" value="3"/>
</dbReference>
<dbReference type="Gene3D" id="4.10.1000.30">
    <property type="match status" value="1"/>
</dbReference>
<feature type="compositionally biased region" description="Low complexity" evidence="8">
    <location>
        <begin position="270"/>
        <end position="294"/>
    </location>
</feature>
<organism evidence="9 10">
    <name type="scientific">Exidia glandulosa HHB12029</name>
    <dbReference type="NCBI Taxonomy" id="1314781"/>
    <lineage>
        <taxon>Eukaryota</taxon>
        <taxon>Fungi</taxon>
        <taxon>Dikarya</taxon>
        <taxon>Basidiomycota</taxon>
        <taxon>Agaricomycotina</taxon>
        <taxon>Agaricomycetes</taxon>
        <taxon>Auriculariales</taxon>
        <taxon>Exidiaceae</taxon>
        <taxon>Exidia</taxon>
    </lineage>
</organism>
<accession>A0A165LH34</accession>
<comment type="subcellular location">
    <subcellularLocation>
        <location evidence="1">Nucleus</location>
    </subcellularLocation>
</comment>
<feature type="region of interest" description="Disordered" evidence="8">
    <location>
        <begin position="501"/>
        <end position="544"/>
    </location>
</feature>
<dbReference type="PANTHER" id="PTHR14738">
    <property type="entry name" value="ZINC FINGER CCCH DOMAIN-CONTAINING PROTEIN 14"/>
    <property type="match status" value="1"/>
</dbReference>
<evidence type="ECO:0000256" key="1">
    <source>
        <dbReference type="ARBA" id="ARBA00004123"/>
    </source>
</evidence>
<dbReference type="Proteomes" id="UP000077266">
    <property type="component" value="Unassembled WGS sequence"/>
</dbReference>
<feature type="region of interest" description="Disordered" evidence="8">
    <location>
        <begin position="257"/>
        <end position="345"/>
    </location>
</feature>
<dbReference type="InParanoid" id="A0A165LH34"/>
<feature type="compositionally biased region" description="Low complexity" evidence="8">
    <location>
        <begin position="144"/>
        <end position="157"/>
    </location>
</feature>
<comment type="similarity">
    <text evidence="2">Belongs to the ZC3H14 family.</text>
</comment>
<evidence type="ECO:0000313" key="9">
    <source>
        <dbReference type="EMBL" id="KZV97833.1"/>
    </source>
</evidence>
<dbReference type="AlphaFoldDB" id="A0A165LH34"/>
<dbReference type="Gene3D" id="1.10.340.40">
    <property type="entry name" value="Nuclear abundant poly(A) RNA-bind protein 2, N-terminal domain"/>
    <property type="match status" value="1"/>
</dbReference>
<evidence type="ECO:0000256" key="8">
    <source>
        <dbReference type="SAM" id="MobiDB-lite"/>
    </source>
</evidence>
<feature type="compositionally biased region" description="Basic and acidic residues" evidence="8">
    <location>
        <begin position="171"/>
        <end position="181"/>
    </location>
</feature>
<gene>
    <name evidence="9" type="ORF">EXIGLDRAFT_342404</name>
</gene>
<dbReference type="GO" id="GO:0008270">
    <property type="term" value="F:zinc ion binding"/>
    <property type="evidence" value="ECO:0007669"/>
    <property type="project" value="UniProtKB-KW"/>
</dbReference>
<dbReference type="GO" id="GO:0005634">
    <property type="term" value="C:nucleus"/>
    <property type="evidence" value="ECO:0007669"/>
    <property type="project" value="UniProtKB-SubCell"/>
</dbReference>
<keyword evidence="3" id="KW-0479">Metal-binding</keyword>
<dbReference type="PANTHER" id="PTHR14738:SF29">
    <property type="entry name" value="ZINC FINGER CCCH DOMAIN-CONTAINING PROTEIN 14"/>
    <property type="match status" value="1"/>
</dbReference>
<keyword evidence="5" id="KW-0863">Zinc-finger</keyword>
<feature type="compositionally biased region" description="Low complexity" evidence="8">
    <location>
        <begin position="311"/>
        <end position="320"/>
    </location>
</feature>
<evidence type="ECO:0008006" key="11">
    <source>
        <dbReference type="Google" id="ProtNLM"/>
    </source>
</evidence>
<dbReference type="GO" id="GO:0008143">
    <property type="term" value="F:poly(A) binding"/>
    <property type="evidence" value="ECO:0007669"/>
    <property type="project" value="InterPro"/>
</dbReference>
<feature type="region of interest" description="Disordered" evidence="8">
    <location>
        <begin position="137"/>
        <end position="193"/>
    </location>
</feature>
<keyword evidence="4" id="KW-0677">Repeat</keyword>
<dbReference type="InterPro" id="IPR043094">
    <property type="entry name" value="Nab2/ZC3H14_N_sf"/>
</dbReference>
<evidence type="ECO:0000256" key="4">
    <source>
        <dbReference type="ARBA" id="ARBA00022737"/>
    </source>
</evidence>
<evidence type="ECO:0000256" key="7">
    <source>
        <dbReference type="ARBA" id="ARBA00023242"/>
    </source>
</evidence>
<sequence>MPSLNMGDDASRVLQTSIQKELARLGYIENESDPVMAEYITIMLINSKTPEQITAELTDLIGAEYDSAFTTWLFDEFAKASGDSAPAAEPSSPAREAEPEEPEAPQVIQAHYDDSRSRGPPRQGALFQHAMNGLPAAGQKRTASMRSPSPSGERGPPNKARRTDLPTGPRALRDDRPRSLADRLGPAPPPQAHDQVQARINALTAQGGPPPGMMGGPGMMNPMANPMNPIAMQEMMAAQMALMTHVAMNMGLVGPGGQFLQPGQQPPGPGFQQQQGAFPPGGSPQRGRGAAPVGRGRGRGRGGFNGGLSHEQSSAESSSPAPTPVAAPQPVAAAPAPAFTPPERPQSPTICKFGVKCTNPGCRWSHPSPVATAESGVVLSAEACEKGKDCKDKDCIKSHTSPAVANPSTAAFVPKPTQAPKPAPSASRVPCKFGAACTRAGCTFQHPAPTPTQTKACRFGSACTRADCTFQHPPDRVLPGTFHRGLATNTPIVSVPTPSFHNAASSPHKSMSFKPDPKAKEFVPKATPTVEVKEEEKPVVAAAT</sequence>
<reference evidence="9 10" key="1">
    <citation type="journal article" date="2016" name="Mol. Biol. Evol.">
        <title>Comparative Genomics of Early-Diverging Mushroom-Forming Fungi Provides Insights into the Origins of Lignocellulose Decay Capabilities.</title>
        <authorList>
            <person name="Nagy L.G."/>
            <person name="Riley R."/>
            <person name="Tritt A."/>
            <person name="Adam C."/>
            <person name="Daum C."/>
            <person name="Floudas D."/>
            <person name="Sun H."/>
            <person name="Yadav J.S."/>
            <person name="Pangilinan J."/>
            <person name="Larsson K.H."/>
            <person name="Matsuura K."/>
            <person name="Barry K."/>
            <person name="Labutti K."/>
            <person name="Kuo R."/>
            <person name="Ohm R.A."/>
            <person name="Bhattacharya S.S."/>
            <person name="Shirouzu T."/>
            <person name="Yoshinaga Y."/>
            <person name="Martin F.M."/>
            <person name="Grigoriev I.V."/>
            <person name="Hibbett D.S."/>
        </authorList>
    </citation>
    <scope>NUCLEOTIDE SEQUENCE [LARGE SCALE GENOMIC DNA]</scope>
    <source>
        <strain evidence="9 10">HHB12029</strain>
    </source>
</reference>
<keyword evidence="7" id="KW-0539">Nucleus</keyword>
<name>A0A165LH34_EXIGL</name>
<evidence type="ECO:0000256" key="2">
    <source>
        <dbReference type="ARBA" id="ARBA00008423"/>
    </source>
</evidence>
<evidence type="ECO:0000256" key="3">
    <source>
        <dbReference type="ARBA" id="ARBA00022723"/>
    </source>
</evidence>
<evidence type="ECO:0000256" key="5">
    <source>
        <dbReference type="ARBA" id="ARBA00022771"/>
    </source>
</evidence>
<dbReference type="InterPro" id="IPR040366">
    <property type="entry name" value="Nab2/ZC3H14"/>
</dbReference>
<dbReference type="GO" id="GO:0043488">
    <property type="term" value="P:regulation of mRNA stability"/>
    <property type="evidence" value="ECO:0007669"/>
    <property type="project" value="InterPro"/>
</dbReference>